<evidence type="ECO:0000256" key="3">
    <source>
        <dbReference type="ARBA" id="ARBA00022485"/>
    </source>
</evidence>
<evidence type="ECO:0000256" key="8">
    <source>
        <dbReference type="ARBA" id="ARBA00023004"/>
    </source>
</evidence>
<dbReference type="GO" id="GO:0046872">
    <property type="term" value="F:metal ion binding"/>
    <property type="evidence" value="ECO:0007669"/>
    <property type="project" value="UniProtKB-KW"/>
</dbReference>
<feature type="binding site" evidence="10">
    <location>
        <position position="89"/>
    </location>
    <ligand>
        <name>[4Fe-4S] cluster</name>
        <dbReference type="ChEBI" id="CHEBI:49883"/>
    </ligand>
</feature>
<feature type="binding site" evidence="10">
    <location>
        <position position="175"/>
    </location>
    <ligand>
        <name>[4Fe-4S] cluster</name>
        <dbReference type="ChEBI" id="CHEBI:49883"/>
    </ligand>
</feature>
<dbReference type="InterPro" id="IPR003473">
    <property type="entry name" value="NadA"/>
</dbReference>
<evidence type="ECO:0000256" key="7">
    <source>
        <dbReference type="ARBA" id="ARBA00022723"/>
    </source>
</evidence>
<dbReference type="EC" id="2.5.1.72" evidence="2 10"/>
<evidence type="ECO:0000313" key="12">
    <source>
        <dbReference type="Proteomes" id="UP000587760"/>
    </source>
</evidence>
<dbReference type="SUPFAM" id="SSF142754">
    <property type="entry name" value="NadA-like"/>
    <property type="match status" value="1"/>
</dbReference>
<evidence type="ECO:0000256" key="6">
    <source>
        <dbReference type="ARBA" id="ARBA00022679"/>
    </source>
</evidence>
<keyword evidence="8 10" id="KW-0408">Iron</keyword>
<feature type="binding site" evidence="10">
    <location>
        <position position="263"/>
    </location>
    <ligand>
        <name>[4Fe-4S] cluster</name>
        <dbReference type="ChEBI" id="CHEBI:49883"/>
    </ligand>
</feature>
<keyword evidence="6 10" id="KW-0808">Transferase</keyword>
<protein>
    <recommendedName>
        <fullName evidence="2 10">Quinolinate synthase</fullName>
        <ecNumber evidence="2 10">2.5.1.72</ecNumber>
    </recommendedName>
</protein>
<dbReference type="UniPathway" id="UPA00253">
    <property type="reaction ID" value="UER00327"/>
</dbReference>
<dbReference type="GO" id="GO:0005737">
    <property type="term" value="C:cytoplasm"/>
    <property type="evidence" value="ECO:0007669"/>
    <property type="project" value="UniProtKB-SubCell"/>
</dbReference>
<keyword evidence="4 10" id="KW-0963">Cytoplasm</keyword>
<keyword evidence="5 10" id="KW-0662">Pyridine nucleotide biosynthesis</keyword>
<dbReference type="AlphaFoldDB" id="A0A841REN2"/>
<organism evidence="11 12">
    <name type="scientific">Spirochaeta isovalerica</name>
    <dbReference type="NCBI Taxonomy" id="150"/>
    <lineage>
        <taxon>Bacteria</taxon>
        <taxon>Pseudomonadati</taxon>
        <taxon>Spirochaetota</taxon>
        <taxon>Spirochaetia</taxon>
        <taxon>Spirochaetales</taxon>
        <taxon>Spirochaetaceae</taxon>
        <taxon>Spirochaeta</taxon>
    </lineage>
</organism>
<keyword evidence="7 10" id="KW-0479">Metal-binding</keyword>
<keyword evidence="9 10" id="KW-0411">Iron-sulfur</keyword>
<keyword evidence="12" id="KW-1185">Reference proteome</keyword>
<feature type="binding site" evidence="10">
    <location>
        <position position="44"/>
    </location>
    <ligand>
        <name>iminosuccinate</name>
        <dbReference type="ChEBI" id="CHEBI:77875"/>
    </ligand>
</feature>
<evidence type="ECO:0000256" key="9">
    <source>
        <dbReference type="ARBA" id="ARBA00023014"/>
    </source>
</evidence>
<feature type="binding site" evidence="10">
    <location>
        <begin position="115"/>
        <end position="117"/>
    </location>
    <ligand>
        <name>iminosuccinate</name>
        <dbReference type="ChEBI" id="CHEBI:77875"/>
    </ligand>
</feature>
<dbReference type="EMBL" id="JACHGJ010000006">
    <property type="protein sequence ID" value="MBB6481460.1"/>
    <property type="molecule type" value="Genomic_DNA"/>
</dbReference>
<reference evidence="11 12" key="1">
    <citation type="submission" date="2020-08" db="EMBL/GenBank/DDBJ databases">
        <title>Genomic Encyclopedia of Type Strains, Phase IV (KMG-IV): sequencing the most valuable type-strain genomes for metagenomic binning, comparative biology and taxonomic classification.</title>
        <authorList>
            <person name="Goeker M."/>
        </authorList>
    </citation>
    <scope>NUCLEOTIDE SEQUENCE [LARGE SCALE GENOMIC DNA]</scope>
    <source>
        <strain evidence="11 12">DSM 2461</strain>
    </source>
</reference>
<comment type="cofactor">
    <cofactor evidence="10">
        <name>[4Fe-4S] cluster</name>
        <dbReference type="ChEBI" id="CHEBI:49883"/>
    </cofactor>
    <text evidence="10">Binds 1 [4Fe-4S] cluster per subunit.</text>
</comment>
<comment type="caution">
    <text evidence="11">The sequence shown here is derived from an EMBL/GenBank/DDBJ whole genome shotgun (WGS) entry which is preliminary data.</text>
</comment>
<name>A0A841REN2_9SPIO</name>
<dbReference type="PANTHER" id="PTHR30573:SF0">
    <property type="entry name" value="QUINOLINATE SYNTHASE, CHLOROPLASTIC"/>
    <property type="match status" value="1"/>
</dbReference>
<dbReference type="RefSeq" id="WP_184747706.1">
    <property type="nucleotide sequence ID" value="NZ_JACHGJ010000006.1"/>
</dbReference>
<feature type="binding site" evidence="10">
    <location>
        <begin position="201"/>
        <end position="203"/>
    </location>
    <ligand>
        <name>iminosuccinate</name>
        <dbReference type="ChEBI" id="CHEBI:77875"/>
    </ligand>
</feature>
<proteinExistence type="inferred from homology"/>
<dbReference type="PANTHER" id="PTHR30573">
    <property type="entry name" value="QUINOLINATE SYNTHETASE A"/>
    <property type="match status" value="1"/>
</dbReference>
<comment type="function">
    <text evidence="10">Catalyzes the condensation of iminoaspartate with dihydroxyacetone phosphate to form quinolinate.</text>
</comment>
<feature type="binding site" evidence="10">
    <location>
        <position position="218"/>
    </location>
    <ligand>
        <name>iminosuccinate</name>
        <dbReference type="ChEBI" id="CHEBI:77875"/>
    </ligand>
</feature>
<dbReference type="Proteomes" id="UP000587760">
    <property type="component" value="Unassembled WGS sequence"/>
</dbReference>
<keyword evidence="3 10" id="KW-0004">4Fe-4S</keyword>
<sequence>MSVPYNQEKIDKIKKLKKERNAIILAHNYVLGEVQDVADFVGDSLELSIKARDIDEDVIVFCGVQFMAETAKILSPEKTVLHPVKESGCPMADMATASALRKFKKDYPGAVTVCYVNSTAELKTEVDVCCTSANAADIVSLVPEDKQVLFLPDKNLGAYVAKQTGRDIVLWKGFCPTHMRLTPEDILKKKKEYPEAVTIVHPECRPEVIELSDHALSTGGMLRFAKETEEKQIIVATELGIIHRLQKENPHKLFIPISEQAVCMNMKMIELDHIINALEKNETEIVLDRETIEKARKPIVRMLEKDLSL</sequence>
<dbReference type="NCBIfam" id="NF006879">
    <property type="entry name" value="PRK09375.1-4"/>
    <property type="match status" value="1"/>
</dbReference>
<evidence type="ECO:0000256" key="2">
    <source>
        <dbReference type="ARBA" id="ARBA00012669"/>
    </source>
</evidence>
<dbReference type="GO" id="GO:0051539">
    <property type="term" value="F:4 iron, 4 sulfur cluster binding"/>
    <property type="evidence" value="ECO:0007669"/>
    <property type="project" value="UniProtKB-KW"/>
</dbReference>
<comment type="catalytic activity">
    <reaction evidence="10">
        <text>iminosuccinate + dihydroxyacetone phosphate = quinolinate + phosphate + 2 H2O + H(+)</text>
        <dbReference type="Rhea" id="RHEA:25888"/>
        <dbReference type="ChEBI" id="CHEBI:15377"/>
        <dbReference type="ChEBI" id="CHEBI:15378"/>
        <dbReference type="ChEBI" id="CHEBI:29959"/>
        <dbReference type="ChEBI" id="CHEBI:43474"/>
        <dbReference type="ChEBI" id="CHEBI:57642"/>
        <dbReference type="ChEBI" id="CHEBI:77875"/>
        <dbReference type="EC" id="2.5.1.72"/>
    </reaction>
</comment>
<dbReference type="GO" id="GO:0034628">
    <property type="term" value="P:'de novo' NAD+ biosynthetic process from L-aspartate"/>
    <property type="evidence" value="ECO:0007669"/>
    <property type="project" value="TreeGrafter"/>
</dbReference>
<evidence type="ECO:0000256" key="4">
    <source>
        <dbReference type="ARBA" id="ARBA00022490"/>
    </source>
</evidence>
<evidence type="ECO:0000313" key="11">
    <source>
        <dbReference type="EMBL" id="MBB6481460.1"/>
    </source>
</evidence>
<dbReference type="GO" id="GO:0008987">
    <property type="term" value="F:quinolinate synthetase A activity"/>
    <property type="evidence" value="ECO:0007669"/>
    <property type="project" value="UniProtKB-UniRule"/>
</dbReference>
<evidence type="ECO:0000256" key="10">
    <source>
        <dbReference type="HAMAP-Rule" id="MF_00568"/>
    </source>
</evidence>
<gene>
    <name evidence="10" type="primary">nadA</name>
    <name evidence="11" type="ORF">HNR50_003140</name>
</gene>
<dbReference type="NCBIfam" id="TIGR00550">
    <property type="entry name" value="nadA"/>
    <property type="match status" value="1"/>
</dbReference>
<dbReference type="HAMAP" id="MF_00568">
    <property type="entry name" value="NadA_type2"/>
    <property type="match status" value="1"/>
</dbReference>
<dbReference type="FunFam" id="3.40.50.10800:FF:000003">
    <property type="entry name" value="Quinolinate synthase A"/>
    <property type="match status" value="1"/>
</dbReference>
<feature type="binding site" evidence="10">
    <location>
        <position position="132"/>
    </location>
    <ligand>
        <name>iminosuccinate</name>
        <dbReference type="ChEBI" id="CHEBI:77875"/>
    </ligand>
</feature>
<feature type="binding site" evidence="10">
    <location>
        <position position="27"/>
    </location>
    <ligand>
        <name>iminosuccinate</name>
        <dbReference type="ChEBI" id="CHEBI:77875"/>
    </ligand>
</feature>
<dbReference type="NCBIfam" id="NF006878">
    <property type="entry name" value="PRK09375.1-2"/>
    <property type="match status" value="1"/>
</dbReference>
<evidence type="ECO:0000256" key="5">
    <source>
        <dbReference type="ARBA" id="ARBA00022642"/>
    </source>
</evidence>
<comment type="pathway">
    <text evidence="1 10">Cofactor biosynthesis; NAD(+) biosynthesis; quinolinate from iminoaspartate: step 1/1.</text>
</comment>
<comment type="similarity">
    <text evidence="10">Belongs to the quinolinate synthase family. Type 2 subfamily.</text>
</comment>
<comment type="subcellular location">
    <subcellularLocation>
        <location evidence="10">Cytoplasm</location>
    </subcellularLocation>
</comment>
<dbReference type="Gene3D" id="3.40.50.10800">
    <property type="entry name" value="NadA-like"/>
    <property type="match status" value="3"/>
</dbReference>
<dbReference type="InterPro" id="IPR023066">
    <property type="entry name" value="Quinolinate_synth_type2"/>
</dbReference>
<dbReference type="Pfam" id="PF02445">
    <property type="entry name" value="NadA"/>
    <property type="match status" value="1"/>
</dbReference>
<dbReference type="InterPro" id="IPR036094">
    <property type="entry name" value="NadA_sf"/>
</dbReference>
<evidence type="ECO:0000256" key="1">
    <source>
        <dbReference type="ARBA" id="ARBA00005065"/>
    </source>
</evidence>
<accession>A0A841REN2</accession>